<reference evidence="2" key="1">
    <citation type="journal article" date="2012" name="BMC Genomics">
        <title>Genome sequence of the necrotrophic fungus Penicillium digitatum, the main postharvest pathogen of citrus.</title>
        <authorList>
            <person name="Marcet-Houben M."/>
            <person name="Ballester A.-R."/>
            <person name="de la Fuente B."/>
            <person name="Harries E."/>
            <person name="Marcos J.F."/>
            <person name="Gonzalez-Candelas L."/>
            <person name="Gabaldon T."/>
        </authorList>
    </citation>
    <scope>NUCLEOTIDE SEQUENCE [LARGE SCALE GENOMIC DNA]</scope>
    <source>
        <strain evidence="2">Pd1 / CECT 20795</strain>
    </source>
</reference>
<gene>
    <name evidence="1" type="ORF">PDIP_11230</name>
</gene>
<dbReference type="KEGG" id="pdp:PDIP_11230"/>
<proteinExistence type="predicted"/>
<organism evidence="1 2">
    <name type="scientific">Penicillium digitatum (strain Pd1 / CECT 20795)</name>
    <name type="common">Green mold</name>
    <dbReference type="NCBI Taxonomy" id="1170230"/>
    <lineage>
        <taxon>Eukaryota</taxon>
        <taxon>Fungi</taxon>
        <taxon>Dikarya</taxon>
        <taxon>Ascomycota</taxon>
        <taxon>Pezizomycotina</taxon>
        <taxon>Eurotiomycetes</taxon>
        <taxon>Eurotiomycetidae</taxon>
        <taxon>Eurotiales</taxon>
        <taxon>Aspergillaceae</taxon>
        <taxon>Penicillium</taxon>
    </lineage>
</organism>
<accession>K9GFR7</accession>
<name>K9GFR7_PEND1</name>
<sequence>MRSFGVEIPGERGILSKLSLKQRAGVCSSLGVRVSTSKFAVTCTYYRSTTYRTRERVLK</sequence>
<evidence type="ECO:0000313" key="1">
    <source>
        <dbReference type="EMBL" id="EKV20895.1"/>
    </source>
</evidence>
<dbReference type="AlphaFoldDB" id="K9GFR7"/>
<dbReference type="Proteomes" id="UP000009886">
    <property type="component" value="Unassembled WGS sequence"/>
</dbReference>
<dbReference type="HOGENOM" id="CLU_2961541_0_0_1"/>
<dbReference type="EMBL" id="AKCU01000082">
    <property type="protein sequence ID" value="EKV20895.1"/>
    <property type="molecule type" value="Genomic_DNA"/>
</dbReference>
<evidence type="ECO:0000313" key="2">
    <source>
        <dbReference type="Proteomes" id="UP000009886"/>
    </source>
</evidence>
<dbReference type="VEuPathDB" id="FungiDB:PDIP_11230"/>
<protein>
    <submittedName>
        <fullName evidence="1">Uncharacterized protein</fullName>
    </submittedName>
</protein>
<comment type="caution">
    <text evidence="1">The sequence shown here is derived from an EMBL/GenBank/DDBJ whole genome shotgun (WGS) entry which is preliminary data.</text>
</comment>